<evidence type="ECO:0000313" key="1">
    <source>
        <dbReference type="EMBL" id="MED5017359.1"/>
    </source>
</evidence>
<gene>
    <name evidence="1" type="ORF">P9847_08560</name>
</gene>
<dbReference type="Gene3D" id="3.30.460.10">
    <property type="entry name" value="Beta Polymerase, domain 2"/>
    <property type="match status" value="1"/>
</dbReference>
<sequence length="176" mass="20615">MEQVNIAEYNPEWAAEYEQEKTKITQALQDILLGMEHIGSTSVPGLGAKPIIDMMAGIRDLEELKPFHIERLAEIGYEYVEHAHFPERRFFRRGQWRAGTHHLHIYAFHGEHWNQQLLFRNYLLTHPDAVEEYLHLKKNMAELYPNDRAKYTEAKAPFIQSILQEASKMTKGNDLL</sequence>
<dbReference type="PANTHER" id="PTHR34822">
    <property type="entry name" value="GRPB DOMAIN PROTEIN (AFU_ORTHOLOGUE AFUA_1G01530)"/>
    <property type="match status" value="1"/>
</dbReference>
<proteinExistence type="predicted"/>
<dbReference type="SUPFAM" id="SSF81301">
    <property type="entry name" value="Nucleotidyltransferase"/>
    <property type="match status" value="1"/>
</dbReference>
<evidence type="ECO:0000313" key="2">
    <source>
        <dbReference type="Proteomes" id="UP001343257"/>
    </source>
</evidence>
<organism evidence="1 2">
    <name type="scientific">Paenibacillus chibensis</name>
    <dbReference type="NCBI Taxonomy" id="59846"/>
    <lineage>
        <taxon>Bacteria</taxon>
        <taxon>Bacillati</taxon>
        <taxon>Bacillota</taxon>
        <taxon>Bacilli</taxon>
        <taxon>Bacillales</taxon>
        <taxon>Paenibacillaceae</taxon>
        <taxon>Paenibacillus</taxon>
    </lineage>
</organism>
<dbReference type="Proteomes" id="UP001343257">
    <property type="component" value="Unassembled WGS sequence"/>
</dbReference>
<reference evidence="1 2" key="1">
    <citation type="submission" date="2023-03" db="EMBL/GenBank/DDBJ databases">
        <title>Bacillus Genome Sequencing.</title>
        <authorList>
            <person name="Dunlap C."/>
        </authorList>
    </citation>
    <scope>NUCLEOTIDE SEQUENCE [LARGE SCALE GENOMIC DNA]</scope>
    <source>
        <strain evidence="1 2">NRS-52</strain>
    </source>
</reference>
<dbReference type="RefSeq" id="WP_328276998.1">
    <property type="nucleotide sequence ID" value="NZ_JARTLD010000023.1"/>
</dbReference>
<dbReference type="Pfam" id="PF04229">
    <property type="entry name" value="GrpB"/>
    <property type="match status" value="1"/>
</dbReference>
<dbReference type="PANTHER" id="PTHR34822:SF1">
    <property type="entry name" value="GRPB FAMILY PROTEIN"/>
    <property type="match status" value="1"/>
</dbReference>
<keyword evidence="2" id="KW-1185">Reference proteome</keyword>
<comment type="caution">
    <text evidence="1">The sequence shown here is derived from an EMBL/GenBank/DDBJ whole genome shotgun (WGS) entry which is preliminary data.</text>
</comment>
<dbReference type="InterPro" id="IPR007344">
    <property type="entry name" value="GrpB/CoaE"/>
</dbReference>
<name>A0ABU6PSK9_9BACL</name>
<protein>
    <submittedName>
        <fullName evidence="1">GrpB family protein</fullName>
    </submittedName>
</protein>
<accession>A0ABU6PSK9</accession>
<dbReference type="InterPro" id="IPR043519">
    <property type="entry name" value="NT_sf"/>
</dbReference>
<dbReference type="EMBL" id="JARTLD010000023">
    <property type="protein sequence ID" value="MED5017359.1"/>
    <property type="molecule type" value="Genomic_DNA"/>
</dbReference>